<evidence type="ECO:0000313" key="5">
    <source>
        <dbReference type="Proteomes" id="UP000838763"/>
    </source>
</evidence>
<evidence type="ECO:0000313" key="4">
    <source>
        <dbReference type="EMBL" id="CAI4218248.1"/>
    </source>
</evidence>
<feature type="region of interest" description="Disordered" evidence="2">
    <location>
        <begin position="91"/>
        <end position="110"/>
    </location>
</feature>
<comment type="caution">
    <text evidence="4">The sequence shown here is derived from an EMBL/GenBank/DDBJ whole genome shotgun (WGS) entry which is preliminary data.</text>
</comment>
<dbReference type="OrthoDB" id="5393057at2759"/>
<feature type="domain" description="GAT" evidence="3">
    <location>
        <begin position="113"/>
        <end position="202"/>
    </location>
</feature>
<evidence type="ECO:0000256" key="2">
    <source>
        <dbReference type="SAM" id="MobiDB-lite"/>
    </source>
</evidence>
<dbReference type="AlphaFoldDB" id="A0A9P1MEY6"/>
<dbReference type="SUPFAM" id="SSF89009">
    <property type="entry name" value="GAT-like domain"/>
    <property type="match status" value="1"/>
</dbReference>
<organism evidence="4 5">
    <name type="scientific">Parascedosporium putredinis</name>
    <dbReference type="NCBI Taxonomy" id="1442378"/>
    <lineage>
        <taxon>Eukaryota</taxon>
        <taxon>Fungi</taxon>
        <taxon>Dikarya</taxon>
        <taxon>Ascomycota</taxon>
        <taxon>Pezizomycotina</taxon>
        <taxon>Sordariomycetes</taxon>
        <taxon>Hypocreomycetidae</taxon>
        <taxon>Microascales</taxon>
        <taxon>Microascaceae</taxon>
        <taxon>Parascedosporium</taxon>
    </lineage>
</organism>
<keyword evidence="1" id="KW-0175">Coiled coil</keyword>
<feature type="compositionally biased region" description="Low complexity" evidence="2">
    <location>
        <begin position="251"/>
        <end position="265"/>
    </location>
</feature>
<name>A0A9P1MEY6_9PEZI</name>
<evidence type="ECO:0000259" key="3">
    <source>
        <dbReference type="PROSITE" id="PS50909"/>
    </source>
</evidence>
<feature type="region of interest" description="Disordered" evidence="2">
    <location>
        <begin position="336"/>
        <end position="378"/>
    </location>
</feature>
<gene>
    <name evidence="4" type="ORF">PPNO1_LOCUS7841</name>
</gene>
<feature type="compositionally biased region" description="Basic and acidic residues" evidence="2">
    <location>
        <begin position="287"/>
        <end position="300"/>
    </location>
</feature>
<feature type="region of interest" description="Disordered" evidence="2">
    <location>
        <begin position="212"/>
        <end position="320"/>
    </location>
</feature>
<dbReference type="InterPro" id="IPR038425">
    <property type="entry name" value="GAT_sf"/>
</dbReference>
<proteinExistence type="predicted"/>
<feature type="compositionally biased region" description="Gly residues" evidence="2">
    <location>
        <begin position="304"/>
        <end position="316"/>
    </location>
</feature>
<dbReference type="InterPro" id="IPR004152">
    <property type="entry name" value="GAT_dom"/>
</dbReference>
<dbReference type="Gene3D" id="1.20.58.160">
    <property type="match status" value="1"/>
</dbReference>
<accession>A0A9P1MEY6</accession>
<reference evidence="4" key="1">
    <citation type="submission" date="2022-11" db="EMBL/GenBank/DDBJ databases">
        <authorList>
            <person name="Scott C."/>
            <person name="Bruce N."/>
        </authorList>
    </citation>
    <scope>NUCLEOTIDE SEQUENCE</scope>
</reference>
<dbReference type="Proteomes" id="UP000838763">
    <property type="component" value="Unassembled WGS sequence"/>
</dbReference>
<dbReference type="GO" id="GO:0035091">
    <property type="term" value="F:phosphatidylinositol binding"/>
    <property type="evidence" value="ECO:0007669"/>
    <property type="project" value="InterPro"/>
</dbReference>
<evidence type="ECO:0000256" key="1">
    <source>
        <dbReference type="SAM" id="Coils"/>
    </source>
</evidence>
<dbReference type="Pfam" id="PF03127">
    <property type="entry name" value="GAT"/>
    <property type="match status" value="1"/>
</dbReference>
<keyword evidence="5" id="KW-1185">Reference proteome</keyword>
<protein>
    <recommendedName>
        <fullName evidence="3">GAT domain-containing protein</fullName>
    </recommendedName>
</protein>
<dbReference type="EMBL" id="CALLCH030000017">
    <property type="protein sequence ID" value="CAI4218248.1"/>
    <property type="molecule type" value="Genomic_DNA"/>
</dbReference>
<dbReference type="PROSITE" id="PS50909">
    <property type="entry name" value="GAT"/>
    <property type="match status" value="1"/>
</dbReference>
<dbReference type="CDD" id="cd21383">
    <property type="entry name" value="GAT_GGA_Tom1-like"/>
    <property type="match status" value="1"/>
</dbReference>
<sequence>MLLRILTDNPNITTFTRNFDKKFVDVVKDLLKYAKDPSVRTILVETLDSFEYAKSYDEGLALLIEMWKKDKSKIYKNYGLTPRTLNAPAFQPVPQDSHFNGTQGAGHRTSRLPDPVQLAARLEEASTSAKLLTQVVSHSEPRELLDNDLVKEFSGRCQRASRSIQGYMTAENPAPDNDTMESLINTNEQLQSALNLHQRAVLSAKKQLGIVSSHSPAQPGTPSPEVPLISGANNPWVGNDGNDAGIGGVGASRSNSGAQGSSSRSDLPPPPPPREKKGKGAVTPYAEEPRDPFADPHDEAAGPAAGGSGSGNGGAGKASIAGDDLLQLNSFHVDFDAYKPSGLEPTSNNRVGKGSGAADDDDIYDSAPRTKAGGASGS</sequence>
<dbReference type="GO" id="GO:0043130">
    <property type="term" value="F:ubiquitin binding"/>
    <property type="evidence" value="ECO:0007669"/>
    <property type="project" value="InterPro"/>
</dbReference>
<feature type="coiled-coil region" evidence="1">
    <location>
        <begin position="180"/>
        <end position="207"/>
    </location>
</feature>